<dbReference type="EMBL" id="FRFD01000007">
    <property type="protein sequence ID" value="SHO50161.1"/>
    <property type="molecule type" value="Genomic_DNA"/>
</dbReference>
<evidence type="ECO:0000313" key="1">
    <source>
        <dbReference type="EMBL" id="SHO50161.1"/>
    </source>
</evidence>
<accession>A0A1M7YC44</accession>
<keyword evidence="2" id="KW-1185">Reference proteome</keyword>
<gene>
    <name evidence="1" type="ORF">SAMN02745217_02612</name>
</gene>
<protein>
    <submittedName>
        <fullName evidence="1">Uncharacterized protein</fullName>
    </submittedName>
</protein>
<dbReference type="AlphaFoldDB" id="A0A1M7YC44"/>
<dbReference type="RefSeq" id="WP_073589293.1">
    <property type="nucleotide sequence ID" value="NZ_FRFD01000007.1"/>
</dbReference>
<reference evidence="1 2" key="1">
    <citation type="submission" date="2016-12" db="EMBL/GenBank/DDBJ databases">
        <authorList>
            <person name="Song W.-J."/>
            <person name="Kurnit D.M."/>
        </authorList>
    </citation>
    <scope>NUCLEOTIDE SEQUENCE [LARGE SCALE GENOMIC DNA]</scope>
    <source>
        <strain evidence="1 2">DSM 12503</strain>
    </source>
</reference>
<organism evidence="1 2">
    <name type="scientific">Anaerocolumna xylanovorans DSM 12503</name>
    <dbReference type="NCBI Taxonomy" id="1121345"/>
    <lineage>
        <taxon>Bacteria</taxon>
        <taxon>Bacillati</taxon>
        <taxon>Bacillota</taxon>
        <taxon>Clostridia</taxon>
        <taxon>Lachnospirales</taxon>
        <taxon>Lachnospiraceae</taxon>
        <taxon>Anaerocolumna</taxon>
    </lineage>
</organism>
<sequence>MNKDCYRIYDTGIQYTNNTERNPGGLWRGHKFRHYGTQHHIFNMLRDEGFQISKDSKVHRIIRSNYFIGKRGDLEFYAEQFPNGFKIEFFQNINFENPCGGRYDFRKFQKMPFLIRLQYIKYMNKIVYLLNILEDLEDESCKYYKLAEDKIKAAYVREWHHEQKDMNFNLSDTDGQTQESYNGRDRDKKTLHNGDIKYFRHWDGRIYRGKVYHNINNMWWVILNKYERTNIASFELFDLTPDDYLGRKKRERLPEDYQKRREAISGTKTKELVNELKRRGIAVKIERK</sequence>
<evidence type="ECO:0000313" key="2">
    <source>
        <dbReference type="Proteomes" id="UP000184612"/>
    </source>
</evidence>
<dbReference type="STRING" id="1121345.SAMN02745217_02612"/>
<name>A0A1M7YC44_9FIRM</name>
<proteinExistence type="predicted"/>
<dbReference type="Proteomes" id="UP000184612">
    <property type="component" value="Unassembled WGS sequence"/>
</dbReference>